<gene>
    <name evidence="1" type="ORF">R0137_09225</name>
</gene>
<keyword evidence="2" id="KW-1185">Reference proteome</keyword>
<organism evidence="1 2">
    <name type="scientific">Congregibacter brevis</name>
    <dbReference type="NCBI Taxonomy" id="3081201"/>
    <lineage>
        <taxon>Bacteria</taxon>
        <taxon>Pseudomonadati</taxon>
        <taxon>Pseudomonadota</taxon>
        <taxon>Gammaproteobacteria</taxon>
        <taxon>Cellvibrionales</taxon>
        <taxon>Halieaceae</taxon>
        <taxon>Congregibacter</taxon>
    </lineage>
</organism>
<dbReference type="Gene3D" id="3.20.20.140">
    <property type="entry name" value="Metal-dependent hydrolases"/>
    <property type="match status" value="1"/>
</dbReference>
<dbReference type="RefSeq" id="WP_407326136.1">
    <property type="nucleotide sequence ID" value="NZ_CP136865.1"/>
</dbReference>
<evidence type="ECO:0000313" key="1">
    <source>
        <dbReference type="EMBL" id="WOJ95440.1"/>
    </source>
</evidence>
<dbReference type="PROSITE" id="PS51365">
    <property type="entry name" value="RENAL_DIPEPTIDASE_2"/>
    <property type="match status" value="1"/>
</dbReference>
<proteinExistence type="predicted"/>
<dbReference type="EC" id="3.4.13.-" evidence="1"/>
<dbReference type="Pfam" id="PF01244">
    <property type="entry name" value="Peptidase_M19"/>
    <property type="match status" value="1"/>
</dbReference>
<keyword evidence="1" id="KW-0645">Protease</keyword>
<evidence type="ECO:0000313" key="2">
    <source>
        <dbReference type="Proteomes" id="UP001626549"/>
    </source>
</evidence>
<dbReference type="InterPro" id="IPR008257">
    <property type="entry name" value="Pept_M19"/>
</dbReference>
<accession>A0ABZ0I8J9</accession>
<dbReference type="Proteomes" id="UP001626549">
    <property type="component" value="Chromosome"/>
</dbReference>
<keyword evidence="1" id="KW-0224">Dipeptidase</keyword>
<keyword evidence="1" id="KW-0378">Hydrolase</keyword>
<protein>
    <submittedName>
        <fullName evidence="1">Membrane dipeptidase</fullName>
        <ecNumber evidence="1">3.4.13.-</ecNumber>
    </submittedName>
</protein>
<dbReference type="InterPro" id="IPR032466">
    <property type="entry name" value="Metal_Hydrolase"/>
</dbReference>
<dbReference type="PANTHER" id="PTHR10443:SF12">
    <property type="entry name" value="DIPEPTIDASE"/>
    <property type="match status" value="1"/>
</dbReference>
<reference evidence="1 2" key="1">
    <citation type="submission" date="2023-10" db="EMBL/GenBank/DDBJ databases">
        <title>Two novel species belonging to the OM43/NOR5 clade.</title>
        <authorList>
            <person name="Park M."/>
        </authorList>
    </citation>
    <scope>NUCLEOTIDE SEQUENCE [LARGE SCALE GENOMIC DNA]</scope>
    <source>
        <strain evidence="1 2">IMCC45268</strain>
    </source>
</reference>
<dbReference type="GO" id="GO:0016805">
    <property type="term" value="F:dipeptidase activity"/>
    <property type="evidence" value="ECO:0007669"/>
    <property type="project" value="UniProtKB-KW"/>
</dbReference>
<dbReference type="PANTHER" id="PTHR10443">
    <property type="entry name" value="MICROSOMAL DIPEPTIDASE"/>
    <property type="match status" value="1"/>
</dbReference>
<dbReference type="EMBL" id="CP136865">
    <property type="protein sequence ID" value="WOJ95440.1"/>
    <property type="molecule type" value="Genomic_DNA"/>
</dbReference>
<name>A0ABZ0I8J9_9GAMM</name>
<sequence>MRVVTIVGVLILVAAAIGFGVGPGILEQSLNKVMEHEPYAISDEAQTLHDSLVVGDLHTDSTLWARDLTARADRGHVDLPRLREANVALQAFTFVTRSPKGQNYESNDADAPDNITLVALIQRWPVVTWSSLTERALLQARKLAAIEADDPSLLRVLRSQEDLAAVMEARTKGAQTIGALLGIEGSHALEGSLDNIDRLRNAGVRMFGLHHFFDNELGGSLHGTGGGGLSDFGKDVVARLDERGAIIDVAHSSEQSVRDVLAMSDSPLVVSHTGFRGYCPTPRNISDDLMQQIALGGGLIGVGYWDAAICKVSPKGIVEAIRYGIDLVGVDHVALGSDYDGSTTVPFDTSELAALTEEMLNQGFAEEEIRRVMGGNMLRFLQENLPLPAQ</sequence>
<dbReference type="SUPFAM" id="SSF51556">
    <property type="entry name" value="Metallo-dependent hydrolases"/>
    <property type="match status" value="1"/>
</dbReference>